<dbReference type="EMBL" id="MSTI01000007">
    <property type="protein sequence ID" value="OLV20154.1"/>
    <property type="molecule type" value="Genomic_DNA"/>
</dbReference>
<accession>A0A1U7P4Q6</accession>
<sequence>MTASMINPADIAAIKAQPRRAPTADLVPPEDCALSFARAARLTDREWRRAWISAMDVLTVHTTAARKREDGSEIAAYLLDRTLDLTSFALTEFAGASADPRRRIRDRTDEALAVIWDGIKASISEGIEVYRTEIEGQSQATLAAEREQMTAGADAAAREATEARRALDAASAQLTREREASAREIARLTRLLDSERSANNNRERDARNEAHQLRQDLASSRTVIASLNAECERLEAQVAAPIAVEEVPMPSDQPKNALESASLCLFLRKKQNAPGLTWKENQRLMLLPESHPFVLEWRAAYPTPEAMLAQLRAVVLPMLGRVAA</sequence>
<keyword evidence="1" id="KW-0175">Coiled coil</keyword>
<dbReference type="Proteomes" id="UP000186607">
    <property type="component" value="Unassembled WGS sequence"/>
</dbReference>
<dbReference type="AlphaFoldDB" id="A0A1U7P4Q6"/>
<gene>
    <name evidence="3" type="ORF">BOO71_0000490</name>
</gene>
<dbReference type="OrthoDB" id="9857407at2"/>
<protein>
    <submittedName>
        <fullName evidence="3">Uncharacterized protein</fullName>
    </submittedName>
</protein>
<feature type="region of interest" description="Disordered" evidence="2">
    <location>
        <begin position="194"/>
        <end position="214"/>
    </location>
</feature>
<keyword evidence="4" id="KW-1185">Reference proteome</keyword>
<dbReference type="RefSeq" id="WP_139322656.1">
    <property type="nucleotide sequence ID" value="NZ_MSTI01000007.1"/>
</dbReference>
<feature type="coiled-coil region" evidence="1">
    <location>
        <begin position="153"/>
        <end position="191"/>
    </location>
</feature>
<organism evidence="3 4">
    <name type="scientific">Deinococcus marmoris</name>
    <dbReference type="NCBI Taxonomy" id="249408"/>
    <lineage>
        <taxon>Bacteria</taxon>
        <taxon>Thermotogati</taxon>
        <taxon>Deinococcota</taxon>
        <taxon>Deinococci</taxon>
        <taxon>Deinococcales</taxon>
        <taxon>Deinococcaceae</taxon>
        <taxon>Deinococcus</taxon>
    </lineage>
</organism>
<proteinExistence type="predicted"/>
<dbReference type="STRING" id="249408.BOO71_0000490"/>
<evidence type="ECO:0000256" key="1">
    <source>
        <dbReference type="SAM" id="Coils"/>
    </source>
</evidence>
<evidence type="ECO:0000256" key="2">
    <source>
        <dbReference type="SAM" id="MobiDB-lite"/>
    </source>
</evidence>
<evidence type="ECO:0000313" key="3">
    <source>
        <dbReference type="EMBL" id="OLV20154.1"/>
    </source>
</evidence>
<reference evidence="3 4" key="1">
    <citation type="submission" date="2017-01" db="EMBL/GenBank/DDBJ databases">
        <title>Genome Analysis of Deinococcus marmoris KOPRI26562.</title>
        <authorList>
            <person name="Kim J.H."/>
            <person name="Oh H.-M."/>
        </authorList>
    </citation>
    <scope>NUCLEOTIDE SEQUENCE [LARGE SCALE GENOMIC DNA]</scope>
    <source>
        <strain evidence="3 4">KOPRI26562</strain>
    </source>
</reference>
<evidence type="ECO:0000313" key="4">
    <source>
        <dbReference type="Proteomes" id="UP000186607"/>
    </source>
</evidence>
<comment type="caution">
    <text evidence="3">The sequence shown here is derived from an EMBL/GenBank/DDBJ whole genome shotgun (WGS) entry which is preliminary data.</text>
</comment>
<name>A0A1U7P4Q6_9DEIO</name>